<accession>A0A653CB75</accession>
<dbReference type="OrthoDB" id="10256524at2759"/>
<dbReference type="Gene3D" id="2.60.40.3170">
    <property type="match status" value="1"/>
</dbReference>
<dbReference type="InterPro" id="IPR046940">
    <property type="entry name" value="TPPII_Ig-like_sf"/>
</dbReference>
<organism evidence="5 6">
    <name type="scientific">Callosobruchus maculatus</name>
    <name type="common">Southern cowpea weevil</name>
    <name type="synonym">Pulse bruchid</name>
    <dbReference type="NCBI Taxonomy" id="64391"/>
    <lineage>
        <taxon>Eukaryota</taxon>
        <taxon>Metazoa</taxon>
        <taxon>Ecdysozoa</taxon>
        <taxon>Arthropoda</taxon>
        <taxon>Hexapoda</taxon>
        <taxon>Insecta</taxon>
        <taxon>Pterygota</taxon>
        <taxon>Neoptera</taxon>
        <taxon>Endopterygota</taxon>
        <taxon>Coleoptera</taxon>
        <taxon>Polyphaga</taxon>
        <taxon>Cucujiformia</taxon>
        <taxon>Chrysomeloidea</taxon>
        <taxon>Chrysomelidae</taxon>
        <taxon>Bruchinae</taxon>
        <taxon>Bruchini</taxon>
        <taxon>Callosobruchus</taxon>
    </lineage>
</organism>
<sequence>MFAVTIDTSSLREGLYSTFINAYDVKCVDKGPVFKIPITVIQPKEVTEPKYVVSYSKVNFKPNTIKRHYYTVPHMATWAVLKLTSDEDSGRFVIHTLQAIPRQHCEALEMNKTVPVTSKADAFVYFPVKGDLVLELVIAKYWANLGEANLDYTLSFHGVKPNEPIITMHAADGIHTVEVKTLQGEDISPSVNLKTSVQILKPAEHKIAPLTSRDIIPPNRQIYELVLVYNFTLAKQCEVSPNLALLSAMLYESEYESQFWLLYDSNKQLMGCGDAYPSKYLVKLEKGDYSIRLQVRHDKKEYLEKVNEAPLLLNQKLNTTITLDTYLSYSQALIGGKKTGVTCNSNPYASIPFYIAPLSSDKFQVKSNNSAHYLTGTVSYAKDEFGKKADIYPIKYILMDGISTKKSSNGNTSEKSKQEEYNDALRDLKTQWLSKMEASVASSMYEELTTQYPDHSVVHSAYLQVIDPLDKKILPGSAHTCKAEDLQRVISVCNAVIDSLNESILAYMATKTDLRTDANKIKSVMEQQKNVYMECLSRKGIALCRLQSIEKDEKTEEISEIWRSLVKFVDPCDAKVLPNHVVYFSIWHAYVNNQYGRLIKYALKLQEDKASDEVEKRIMEYCDKLGWQHVANHLKRCFSSKFPVAYKPF</sequence>
<evidence type="ECO:0000259" key="4">
    <source>
        <dbReference type="Pfam" id="PF21316"/>
    </source>
</evidence>
<evidence type="ECO:0000313" key="6">
    <source>
        <dbReference type="Proteomes" id="UP000410492"/>
    </source>
</evidence>
<evidence type="ECO:0000259" key="1">
    <source>
        <dbReference type="Pfam" id="PF12580"/>
    </source>
</evidence>
<dbReference type="Pfam" id="PF21223">
    <property type="entry name" value="TPPII_Ig-like-1"/>
    <property type="match status" value="1"/>
</dbReference>
<evidence type="ECO:0000313" key="5">
    <source>
        <dbReference type="EMBL" id="VEN44644.1"/>
    </source>
</evidence>
<evidence type="ECO:0000259" key="2">
    <source>
        <dbReference type="Pfam" id="PF12583"/>
    </source>
</evidence>
<reference evidence="5 6" key="1">
    <citation type="submission" date="2019-01" db="EMBL/GenBank/DDBJ databases">
        <authorList>
            <person name="Sayadi A."/>
        </authorList>
    </citation>
    <scope>NUCLEOTIDE SEQUENCE [LARGE SCALE GENOMIC DNA]</scope>
</reference>
<dbReference type="Proteomes" id="UP000410492">
    <property type="component" value="Unassembled WGS sequence"/>
</dbReference>
<proteinExistence type="predicted"/>
<dbReference type="Pfam" id="PF12583">
    <property type="entry name" value="TPPII_C"/>
    <property type="match status" value="1"/>
</dbReference>
<feature type="domain" description="Tripeptidyl-peptidase II first Ig-like" evidence="3">
    <location>
        <begin position="2"/>
        <end position="41"/>
    </location>
</feature>
<feature type="domain" description="Tripeptidyl peptidase II second Ig-like" evidence="1">
    <location>
        <begin position="181"/>
        <end position="364"/>
    </location>
</feature>
<evidence type="ECO:0008006" key="7">
    <source>
        <dbReference type="Google" id="ProtNLM"/>
    </source>
</evidence>
<dbReference type="EMBL" id="CAACVG010007282">
    <property type="protein sequence ID" value="VEN44644.1"/>
    <property type="molecule type" value="Genomic_DNA"/>
</dbReference>
<dbReference type="Gene3D" id="1.25.40.710">
    <property type="match status" value="1"/>
</dbReference>
<name>A0A653CB75_CALMS</name>
<dbReference type="Pfam" id="PF12580">
    <property type="entry name" value="TPPII"/>
    <property type="match status" value="1"/>
</dbReference>
<evidence type="ECO:0000259" key="3">
    <source>
        <dbReference type="Pfam" id="PF21223"/>
    </source>
</evidence>
<dbReference type="AlphaFoldDB" id="A0A653CB75"/>
<dbReference type="InterPro" id="IPR048384">
    <property type="entry name" value="TPPII_GBD"/>
</dbReference>
<dbReference type="InterPro" id="IPR048383">
    <property type="entry name" value="TPPII_Ig-like-1"/>
</dbReference>
<dbReference type="InterPro" id="IPR022232">
    <property type="entry name" value="TPPII_C_art"/>
</dbReference>
<feature type="domain" description="Tripeptidyl-peptidase II galactose-binding" evidence="4">
    <location>
        <begin position="60"/>
        <end position="146"/>
    </location>
</feature>
<gene>
    <name evidence="5" type="ORF">CALMAC_LOCUS7360</name>
</gene>
<keyword evidence="6" id="KW-1185">Reference proteome</keyword>
<feature type="domain" description="Tripeptidyl peptidase II C-terminal" evidence="2">
    <location>
        <begin position="411"/>
        <end position="475"/>
    </location>
</feature>
<dbReference type="InterPro" id="IPR022229">
    <property type="entry name" value="TPPII_Ig-like-2"/>
</dbReference>
<dbReference type="InterPro" id="IPR046939">
    <property type="entry name" value="TPPII_C_sf"/>
</dbReference>
<protein>
    <recommendedName>
        <fullName evidence="7">Tripeptidyl peptidase II Ig-like domain-containing protein</fullName>
    </recommendedName>
</protein>
<dbReference type="Pfam" id="PF21316">
    <property type="entry name" value="TPPII_GBD"/>
    <property type="match status" value="1"/>
</dbReference>